<proteinExistence type="inferred from homology"/>
<accession>A0AAU9EHS1</accession>
<protein>
    <recommendedName>
        <fullName evidence="2 6">Adenine deaminase</fullName>
        <shortName evidence="6">Adenase</shortName>
        <shortName evidence="6">Adenine aminase</shortName>
        <ecNumber evidence="2 6">3.5.4.2</ecNumber>
    </recommendedName>
</protein>
<dbReference type="GO" id="GO:0000034">
    <property type="term" value="F:adenine deaminase activity"/>
    <property type="evidence" value="ECO:0007669"/>
    <property type="project" value="UniProtKB-UniRule"/>
</dbReference>
<dbReference type="InterPro" id="IPR032466">
    <property type="entry name" value="Metal_Hydrolase"/>
</dbReference>
<dbReference type="Proteomes" id="UP001366166">
    <property type="component" value="Chromosome"/>
</dbReference>
<evidence type="ECO:0000256" key="4">
    <source>
        <dbReference type="ARBA" id="ARBA00023211"/>
    </source>
</evidence>
<feature type="domain" description="Adenine deaminase C-terminal" evidence="8">
    <location>
        <begin position="398"/>
        <end position="564"/>
    </location>
</feature>
<dbReference type="PANTHER" id="PTHR11113:SF2">
    <property type="entry name" value="ADENINE DEAMINASE"/>
    <property type="match status" value="1"/>
</dbReference>
<dbReference type="EMBL" id="AP028679">
    <property type="protein sequence ID" value="BEQ16305.1"/>
    <property type="molecule type" value="Genomic_DNA"/>
</dbReference>
<evidence type="ECO:0000256" key="2">
    <source>
        <dbReference type="ARBA" id="ARBA00012782"/>
    </source>
</evidence>
<evidence type="ECO:0000256" key="5">
    <source>
        <dbReference type="ARBA" id="ARBA00047720"/>
    </source>
</evidence>
<evidence type="ECO:0000256" key="1">
    <source>
        <dbReference type="ARBA" id="ARBA00006773"/>
    </source>
</evidence>
<comment type="similarity">
    <text evidence="1 6">Belongs to the metallo-dependent hydrolases superfamily. Adenine deaminase family.</text>
</comment>
<comment type="cofactor">
    <cofactor evidence="6">
        <name>Mn(2+)</name>
        <dbReference type="ChEBI" id="CHEBI:29035"/>
    </cofactor>
</comment>
<keyword evidence="4 6" id="KW-0464">Manganese</keyword>
<dbReference type="Gene3D" id="2.30.40.10">
    <property type="entry name" value="Urease, subunit C, domain 1"/>
    <property type="match status" value="1"/>
</dbReference>
<dbReference type="Gene3D" id="3.20.20.140">
    <property type="entry name" value="Metal-dependent hydrolases"/>
    <property type="match status" value="1"/>
</dbReference>
<keyword evidence="10" id="KW-1185">Reference proteome</keyword>
<dbReference type="SUPFAM" id="SSF51338">
    <property type="entry name" value="Composite domain of metallo-dependent hydrolases"/>
    <property type="match status" value="1"/>
</dbReference>
<organism evidence="9 10">
    <name type="scientific">Desulfoferula mesophila</name>
    <dbReference type="NCBI Taxonomy" id="3058419"/>
    <lineage>
        <taxon>Bacteria</taxon>
        <taxon>Pseudomonadati</taxon>
        <taxon>Thermodesulfobacteriota</taxon>
        <taxon>Desulfarculia</taxon>
        <taxon>Desulfarculales</taxon>
        <taxon>Desulfarculaceae</taxon>
        <taxon>Desulfoferula</taxon>
    </lineage>
</organism>
<evidence type="ECO:0000256" key="6">
    <source>
        <dbReference type="HAMAP-Rule" id="MF_01518"/>
    </source>
</evidence>
<dbReference type="PANTHER" id="PTHR11113">
    <property type="entry name" value="N-ACETYLGLUCOSAMINE-6-PHOSPHATE DEACETYLASE"/>
    <property type="match status" value="1"/>
</dbReference>
<dbReference type="AlphaFoldDB" id="A0AAU9EHS1"/>
<evidence type="ECO:0000259" key="8">
    <source>
        <dbReference type="Pfam" id="PF13382"/>
    </source>
</evidence>
<dbReference type="RefSeq" id="WP_338601943.1">
    <property type="nucleotide sequence ID" value="NZ_AP028679.1"/>
</dbReference>
<dbReference type="InterPro" id="IPR011059">
    <property type="entry name" value="Metal-dep_hydrolase_composite"/>
</dbReference>
<dbReference type="Pfam" id="PF01979">
    <property type="entry name" value="Amidohydro_1"/>
    <property type="match status" value="1"/>
</dbReference>
<sequence>MDWTELQKERLAAARGDIPADLVFSGGQVVNLFSGALEELDVAVHHGRVVGLGAYQGRQRVELRGAYLAPAFVEGHIHVESSLLAPAELAKAMVPHGTGALVGDPHEIANVLGLAGVRAMLEAGRDLPLDFFFMAPSCVPATPLEDSGAVLDAGDLEELARHERILGLAEMMNFPGALGGDPGVLAKLKAFWGRPIDGHAPLLSGRELNAYLTAGPDSDHEALERQEGTEKLARGMWLMIRQGTSAKNLAELLPLVNPATERRCLLVGDDLQADDLARRGHLDHLLRLAVGHGLDPITALRLVTLNPARRFGLPRRGAVAPGWRADLVVLTDLKDFRVRAVYHAGELVAQEGRCLHPCATPFPEVARGSVRVAPLGPGSFRVAVEGRRARVIGLLPDQLVTESLVEDTPQRDGFLTADPARDLARLAVVERHRANGRIGLGLVKGLGLREGALASTVAHDSHNLMVAGMDDASMLCAARRLVELGGGWVVTRGDQVLAELPLPLAGLMSDQPLDTVLAGLQGLSSAVGRVCAHPEPFMPLSFLALPVIPHLKISDRGLIDVDAFAPVGLFQR</sequence>
<dbReference type="KEGG" id="dmp:FAK_33710"/>
<comment type="catalytic activity">
    <reaction evidence="5 6">
        <text>adenine + H2O + H(+) = hypoxanthine + NH4(+)</text>
        <dbReference type="Rhea" id="RHEA:23688"/>
        <dbReference type="ChEBI" id="CHEBI:15377"/>
        <dbReference type="ChEBI" id="CHEBI:15378"/>
        <dbReference type="ChEBI" id="CHEBI:16708"/>
        <dbReference type="ChEBI" id="CHEBI:17368"/>
        <dbReference type="ChEBI" id="CHEBI:28938"/>
        <dbReference type="EC" id="3.5.4.2"/>
    </reaction>
</comment>
<name>A0AAU9EHS1_9BACT</name>
<dbReference type="CDD" id="cd01295">
    <property type="entry name" value="AdeC"/>
    <property type="match status" value="1"/>
</dbReference>
<evidence type="ECO:0000313" key="9">
    <source>
        <dbReference type="EMBL" id="BEQ16305.1"/>
    </source>
</evidence>
<dbReference type="InterPro" id="IPR026912">
    <property type="entry name" value="Adenine_deam_C"/>
</dbReference>
<dbReference type="InterPro" id="IPR006679">
    <property type="entry name" value="Adenine_deam"/>
</dbReference>
<dbReference type="Pfam" id="PF13382">
    <property type="entry name" value="Adenine_deam_C"/>
    <property type="match status" value="1"/>
</dbReference>
<dbReference type="GO" id="GO:0006146">
    <property type="term" value="P:adenine catabolic process"/>
    <property type="evidence" value="ECO:0007669"/>
    <property type="project" value="InterPro"/>
</dbReference>
<keyword evidence="3 6" id="KW-0378">Hydrolase</keyword>
<dbReference type="HAMAP" id="MF_01518">
    <property type="entry name" value="Adenine_deamin"/>
    <property type="match status" value="1"/>
</dbReference>
<gene>
    <name evidence="6 9" type="primary">ade</name>
    <name evidence="9" type="ORF">FAK_33710</name>
</gene>
<evidence type="ECO:0000259" key="7">
    <source>
        <dbReference type="Pfam" id="PF01979"/>
    </source>
</evidence>
<reference evidence="10" key="1">
    <citation type="journal article" date="2023" name="Arch. Microbiol.">
        <title>Desulfoferula mesophilus gen. nov. sp. nov., a mesophilic sulfate-reducing bacterium isolated from a brackish lake sediment.</title>
        <authorList>
            <person name="Watanabe T."/>
            <person name="Yabe T."/>
            <person name="Tsuji J.M."/>
            <person name="Fukui M."/>
        </authorList>
    </citation>
    <scope>NUCLEOTIDE SEQUENCE [LARGE SCALE GENOMIC DNA]</scope>
    <source>
        <strain evidence="10">12FAK</strain>
    </source>
</reference>
<dbReference type="SUPFAM" id="SSF51556">
    <property type="entry name" value="Metallo-dependent hydrolases"/>
    <property type="match status" value="1"/>
</dbReference>
<dbReference type="InterPro" id="IPR006680">
    <property type="entry name" value="Amidohydro-rel"/>
</dbReference>
<evidence type="ECO:0000256" key="3">
    <source>
        <dbReference type="ARBA" id="ARBA00022801"/>
    </source>
</evidence>
<dbReference type="NCBIfam" id="TIGR01178">
    <property type="entry name" value="ade"/>
    <property type="match status" value="1"/>
</dbReference>
<evidence type="ECO:0000313" key="10">
    <source>
        <dbReference type="Proteomes" id="UP001366166"/>
    </source>
</evidence>
<dbReference type="EC" id="3.5.4.2" evidence="2 6"/>
<feature type="domain" description="Amidohydrolase-related" evidence="7">
    <location>
        <begin position="68"/>
        <end position="348"/>
    </location>
</feature>